<feature type="transmembrane region" description="Helical" evidence="2">
    <location>
        <begin position="35"/>
        <end position="59"/>
    </location>
</feature>
<evidence type="ECO:0000256" key="2">
    <source>
        <dbReference type="SAM" id="Phobius"/>
    </source>
</evidence>
<feature type="transmembrane region" description="Helical" evidence="2">
    <location>
        <begin position="473"/>
        <end position="490"/>
    </location>
</feature>
<feature type="transmembrane region" description="Helical" evidence="2">
    <location>
        <begin position="526"/>
        <end position="546"/>
    </location>
</feature>
<feature type="transmembrane region" description="Helical" evidence="2">
    <location>
        <begin position="502"/>
        <end position="520"/>
    </location>
</feature>
<evidence type="ECO:0000256" key="1">
    <source>
        <dbReference type="SAM" id="MobiDB-lite"/>
    </source>
</evidence>
<gene>
    <name evidence="3" type="ORF">C0Z10_09620</name>
    <name evidence="4" type="ORF">NCTC13652_00089</name>
    <name evidence="5" type="ORF">NCTC13652_00104</name>
</gene>
<dbReference type="EMBL" id="LR134473">
    <property type="protein sequence ID" value="VEI01930.1"/>
    <property type="molecule type" value="Genomic_DNA"/>
</dbReference>
<feature type="transmembrane region" description="Helical" evidence="2">
    <location>
        <begin position="127"/>
        <end position="145"/>
    </location>
</feature>
<dbReference type="InterPro" id="IPR019286">
    <property type="entry name" value="DUF2339_TM"/>
</dbReference>
<evidence type="ECO:0000313" key="4">
    <source>
        <dbReference type="EMBL" id="VEI01930.1"/>
    </source>
</evidence>
<keyword evidence="6" id="KW-1185">Reference proteome</keyword>
<proteinExistence type="predicted"/>
<dbReference type="GeneID" id="82883728"/>
<feature type="transmembrane region" description="Helical" evidence="2">
    <location>
        <begin position="225"/>
        <end position="244"/>
    </location>
</feature>
<dbReference type="AlphaFoldDB" id="A0A3Q9UEE9"/>
<feature type="region of interest" description="Disordered" evidence="1">
    <location>
        <begin position="1"/>
        <end position="29"/>
    </location>
</feature>
<feature type="region of interest" description="Disordered" evidence="1">
    <location>
        <begin position="552"/>
        <end position="630"/>
    </location>
</feature>
<evidence type="ECO:0000313" key="6">
    <source>
        <dbReference type="Proteomes" id="UP000277858"/>
    </source>
</evidence>
<organism evidence="3 7">
    <name type="scientific">Acidipropionibacterium jensenii</name>
    <dbReference type="NCBI Taxonomy" id="1749"/>
    <lineage>
        <taxon>Bacteria</taxon>
        <taxon>Bacillati</taxon>
        <taxon>Actinomycetota</taxon>
        <taxon>Actinomycetes</taxon>
        <taxon>Propionibacteriales</taxon>
        <taxon>Propionibacteriaceae</taxon>
        <taxon>Acidipropionibacterium</taxon>
    </lineage>
</organism>
<evidence type="ECO:0000313" key="3">
    <source>
        <dbReference type="EMBL" id="AZZ39970.1"/>
    </source>
</evidence>
<dbReference type="STRING" id="1122997.GCA_000425285_02644"/>
<reference evidence="3" key="3">
    <citation type="journal article" date="2019" name="Microorganisms">
        <title>Red-Brown Pigmentation of Acidipropionibacterium jensenii Is Tied to Haemolytic Activity and cyl-Like Gene Cluster.</title>
        <authorList>
            <person name="Deptula P."/>
            <person name="Loivamaa I."/>
            <person name="Smolander O.P."/>
            <person name="Laine P."/>
            <person name="Roberts R.J."/>
            <person name="Piironen V."/>
            <person name="Paulin L."/>
            <person name="Savijoki K."/>
            <person name="Auvinen P."/>
            <person name="Varmanen P."/>
        </authorList>
    </citation>
    <scope>NUCLEOTIDE SEQUENCE</scope>
    <source>
        <strain evidence="3">JS280</strain>
    </source>
</reference>
<dbReference type="OrthoDB" id="3729996at2"/>
<feature type="compositionally biased region" description="Gly residues" evidence="1">
    <location>
        <begin position="614"/>
        <end position="624"/>
    </location>
</feature>
<name>A0A3Q9UEE9_9ACTN</name>
<dbReference type="Pfam" id="PF10101">
    <property type="entry name" value="DUF2339"/>
    <property type="match status" value="1"/>
</dbReference>
<evidence type="ECO:0000313" key="5">
    <source>
        <dbReference type="EMBL" id="VEI01942.1"/>
    </source>
</evidence>
<dbReference type="Proteomes" id="UP000277858">
    <property type="component" value="Chromosome"/>
</dbReference>
<feature type="transmembrane region" description="Helical" evidence="2">
    <location>
        <begin position="393"/>
        <end position="413"/>
    </location>
</feature>
<dbReference type="PANTHER" id="PTHR38434:SF1">
    <property type="entry name" value="BLL2549 PROTEIN"/>
    <property type="match status" value="1"/>
</dbReference>
<feature type="compositionally biased region" description="Low complexity" evidence="1">
    <location>
        <begin position="603"/>
        <end position="613"/>
    </location>
</feature>
<evidence type="ECO:0000313" key="7">
    <source>
        <dbReference type="Proteomes" id="UP000285875"/>
    </source>
</evidence>
<feature type="compositionally biased region" description="Pro residues" evidence="1">
    <location>
        <begin position="1"/>
        <end position="13"/>
    </location>
</feature>
<keyword evidence="2" id="KW-0472">Membrane</keyword>
<feature type="compositionally biased region" description="Low complexity" evidence="1">
    <location>
        <begin position="575"/>
        <end position="589"/>
    </location>
</feature>
<dbReference type="EMBL" id="LR134473">
    <property type="protein sequence ID" value="VEI01942.1"/>
    <property type="molecule type" value="Genomic_DNA"/>
</dbReference>
<keyword evidence="2" id="KW-1133">Transmembrane helix</keyword>
<feature type="transmembrane region" description="Helical" evidence="2">
    <location>
        <begin position="172"/>
        <end position="190"/>
    </location>
</feature>
<dbReference type="RefSeq" id="WP_028703882.1">
    <property type="nucleotide sequence ID" value="NZ_CP040635.1"/>
</dbReference>
<feature type="transmembrane region" description="Helical" evidence="2">
    <location>
        <begin position="360"/>
        <end position="381"/>
    </location>
</feature>
<feature type="transmembrane region" description="Helical" evidence="2">
    <location>
        <begin position="202"/>
        <end position="219"/>
    </location>
</feature>
<feature type="transmembrane region" description="Helical" evidence="2">
    <location>
        <begin position="337"/>
        <end position="353"/>
    </location>
</feature>
<dbReference type="Proteomes" id="UP000285875">
    <property type="component" value="Chromosome"/>
</dbReference>
<feature type="transmembrane region" description="Helical" evidence="2">
    <location>
        <begin position="65"/>
        <end position="89"/>
    </location>
</feature>
<sequence>MPPVGPALAPPVGPSAAPSASPGVTERPSRRLPRVTGAVVIGAVGAAVLLAGVVMLLVLAAQHGYFGPLARVIACGVLAVALVTVGLIIHRKDPGNVGSPVLAGAGLAAGYLDITAMTWLLGTPVRAAMGVAAVLTLAGLGLAWWWGAQLIAVIATVGALVLVPFVSGDDLLTATAFLILLTAVSTPASWRRGWHVLLGCRVLPTVIYLTTLILAASPTDSRMPLLRVGAAVLAAIPFLDWWLLRPMAARLVRLGGEAVDPATVRAHALTVVPLTLPLWAAAISSPGWVAALLATALLVVSLVHWVVAKDLVMVAGCTVVTVLAGLALPIALLEGDALWLSVALLCLALLDVHRRTGQVSALWVAVVFATIPLVHAITALPDQQTTRSAAERALEALTGLAETATVVAVLLMLGKVAAESTRPPANPSAVRSGWIVAATTAACLLLKGPVTAVTDTIALLIGYQDGAAPLGRGLTTVCAAVIVTVLLMKSRGAGRGAAIRRVGGYVLMGLILIKLCLIDLEYLDGVVRVIAFIGVGLLMLTLATAYSRTIASPSGPDQEATDSDAAGVGAHDLAPHPAGSAGSATSAPGRPDRRPPRPGPTGGPDAARPPVDGGAAGPPGGGGSWAPPGT</sequence>
<dbReference type="PANTHER" id="PTHR38434">
    <property type="entry name" value="BLL2549 PROTEIN"/>
    <property type="match status" value="1"/>
</dbReference>
<feature type="transmembrane region" description="Helical" evidence="2">
    <location>
        <begin position="288"/>
        <end position="307"/>
    </location>
</feature>
<feature type="transmembrane region" description="Helical" evidence="2">
    <location>
        <begin position="312"/>
        <end position="331"/>
    </location>
</feature>
<accession>A0A3Q9UEE9</accession>
<dbReference type="EMBL" id="CP025570">
    <property type="protein sequence ID" value="AZZ39970.1"/>
    <property type="molecule type" value="Genomic_DNA"/>
</dbReference>
<feature type="transmembrane region" description="Helical" evidence="2">
    <location>
        <begin position="101"/>
        <end position="121"/>
    </location>
</feature>
<feature type="transmembrane region" description="Helical" evidence="2">
    <location>
        <begin position="434"/>
        <end position="461"/>
    </location>
</feature>
<feature type="compositionally biased region" description="Low complexity" evidence="1">
    <location>
        <begin position="14"/>
        <end position="24"/>
    </location>
</feature>
<feature type="transmembrane region" description="Helical" evidence="2">
    <location>
        <begin position="264"/>
        <end position="282"/>
    </location>
</feature>
<reference evidence="7" key="1">
    <citation type="submission" date="2017-12" db="EMBL/GenBank/DDBJ databases">
        <title>Whole genome sequencing of Acidipropionibacterium jensenii strains JS279 and JS280.</title>
        <authorList>
            <person name="Deptula P."/>
            <person name="Laine P."/>
            <person name="Smolander O.-P."/>
            <person name="Paulin L."/>
            <person name="Auvinen P."/>
            <person name="Varmanen P."/>
        </authorList>
    </citation>
    <scope>NUCLEOTIDE SEQUENCE [LARGE SCALE GENOMIC DNA]</scope>
    <source>
        <strain evidence="7">JS280</strain>
    </source>
</reference>
<dbReference type="KEGG" id="aji:C0Z10_09620"/>
<keyword evidence="2" id="KW-0812">Transmembrane</keyword>
<reference evidence="4 6" key="2">
    <citation type="submission" date="2018-12" db="EMBL/GenBank/DDBJ databases">
        <authorList>
            <consortium name="Pathogen Informatics"/>
        </authorList>
    </citation>
    <scope>NUCLEOTIDE SEQUENCE [LARGE SCALE GENOMIC DNA]</scope>
    <source>
        <strain evidence="4 6">NCTC13652</strain>
    </source>
</reference>
<protein>
    <submittedName>
        <fullName evidence="3">DUF2339 domain-containing protein</fullName>
    </submittedName>
    <submittedName>
        <fullName evidence="4">Predicted membrane protein</fullName>
    </submittedName>
</protein>